<dbReference type="Proteomes" id="UP000520156">
    <property type="component" value="Unassembled WGS sequence"/>
</dbReference>
<feature type="transmembrane region" description="Helical" evidence="1">
    <location>
        <begin position="241"/>
        <end position="267"/>
    </location>
</feature>
<feature type="transmembrane region" description="Helical" evidence="1">
    <location>
        <begin position="69"/>
        <end position="88"/>
    </location>
</feature>
<protein>
    <submittedName>
        <fullName evidence="2">DUF898 domain-containing protein</fullName>
    </submittedName>
</protein>
<dbReference type="AlphaFoldDB" id="A0A7X1F7P9"/>
<dbReference type="InterPro" id="IPR010295">
    <property type="entry name" value="DUF898"/>
</dbReference>
<accession>A0A7X1F7P9</accession>
<feature type="transmembrane region" description="Helical" evidence="1">
    <location>
        <begin position="207"/>
        <end position="229"/>
    </location>
</feature>
<keyword evidence="1" id="KW-0812">Transmembrane</keyword>
<proteinExistence type="predicted"/>
<evidence type="ECO:0000256" key="1">
    <source>
        <dbReference type="SAM" id="Phobius"/>
    </source>
</evidence>
<feature type="transmembrane region" description="Helical" evidence="1">
    <location>
        <begin position="20"/>
        <end position="40"/>
    </location>
</feature>
<keyword evidence="1" id="KW-0472">Membrane</keyword>
<evidence type="ECO:0000313" key="3">
    <source>
        <dbReference type="Proteomes" id="UP000520156"/>
    </source>
</evidence>
<feature type="transmembrane region" description="Helical" evidence="1">
    <location>
        <begin position="100"/>
        <end position="123"/>
    </location>
</feature>
<organism evidence="2 3">
    <name type="scientific">Novosphingobium aerophilum</name>
    <dbReference type="NCBI Taxonomy" id="2839843"/>
    <lineage>
        <taxon>Bacteria</taxon>
        <taxon>Pseudomonadati</taxon>
        <taxon>Pseudomonadota</taxon>
        <taxon>Alphaproteobacteria</taxon>
        <taxon>Sphingomonadales</taxon>
        <taxon>Sphingomonadaceae</taxon>
        <taxon>Novosphingobium</taxon>
    </lineage>
</organism>
<name>A0A7X1F7P9_9SPHN</name>
<keyword evidence="3" id="KW-1185">Reference proteome</keyword>
<dbReference type="Pfam" id="PF05987">
    <property type="entry name" value="DUF898"/>
    <property type="match status" value="1"/>
</dbReference>
<feature type="transmembrane region" description="Helical" evidence="1">
    <location>
        <begin position="293"/>
        <end position="315"/>
    </location>
</feature>
<keyword evidence="1" id="KW-1133">Transmembrane helix</keyword>
<dbReference type="EMBL" id="JACLAU010000008">
    <property type="protein sequence ID" value="MBC2651584.1"/>
    <property type="molecule type" value="Genomic_DNA"/>
</dbReference>
<reference evidence="2 3" key="1">
    <citation type="submission" date="2020-08" db="EMBL/GenBank/DDBJ databases">
        <title>The genome sequence of Novosphingobium flavum 4Y4.</title>
        <authorList>
            <person name="Liu Y."/>
        </authorList>
    </citation>
    <scope>NUCLEOTIDE SEQUENCE [LARGE SCALE GENOMIC DNA]</scope>
    <source>
        <strain evidence="2 3">4Y4</strain>
    </source>
</reference>
<evidence type="ECO:0000313" key="2">
    <source>
        <dbReference type="EMBL" id="MBC2651584.1"/>
    </source>
</evidence>
<dbReference type="RefSeq" id="WP_185683005.1">
    <property type="nucleotide sequence ID" value="NZ_JACLAU010000008.1"/>
</dbReference>
<gene>
    <name evidence="2" type="ORF">H7F49_07700</name>
</gene>
<comment type="caution">
    <text evidence="2">The sequence shown here is derived from an EMBL/GenBank/DDBJ whole genome shotgun (WGS) entry which is preliminary data.</text>
</comment>
<sequence>MAEDDGYTAFEFEGRWQDYAPIAFTNLLLTIVTLGIYRFWGKARTRRYLWSRTRFIDDRLEWMGSGLELFKGAIMALLLVVLPLLLLNTLAQSLILRQQFLLGGLVAFIQITVVLLLVGVAMFRSLRYRLSRTYWRGIRGGSDDPGLRYGWSYLWKNTVGYLALGLLLPWAMVSLWNERWNGMSFGQYRFSAGGQVDGLMKRYLLCYLAPFIGFVGIFIAIAVMAATQAMSGNGNPASPGAAGIFVGFVGILSFYLIFGLVVMAYYAKFFRQMVDAMDLGPLSFQFDASTKDWLKLLLGDVGLVLVTLGIGLIFLDYRHWKFLIDHLEAFGEIDMDAISQSTTAEVRQGEGLLDAFDMGAL</sequence>